<reference evidence="2 3" key="1">
    <citation type="submission" date="2024-06" db="EMBL/GenBank/DDBJ databases">
        <title>Flavobacterium spp. isolated from glacier.</title>
        <authorList>
            <person name="Han D."/>
        </authorList>
    </citation>
    <scope>NUCLEOTIDE SEQUENCE [LARGE SCALE GENOMIC DNA]</scope>
    <source>
        <strain evidence="2 3">LS2P90</strain>
    </source>
</reference>
<dbReference type="InterPro" id="IPR010744">
    <property type="entry name" value="Phage_CI_N"/>
</dbReference>
<organism evidence="2 3">
    <name type="scientific">Flavobacterium xylosi</name>
    <dbReference type="NCBI Taxonomy" id="3230415"/>
    <lineage>
        <taxon>Bacteria</taxon>
        <taxon>Pseudomonadati</taxon>
        <taxon>Bacteroidota</taxon>
        <taxon>Flavobacteriia</taxon>
        <taxon>Flavobacteriales</taxon>
        <taxon>Flavobacteriaceae</taxon>
        <taxon>Flavobacterium</taxon>
    </lineage>
</organism>
<protein>
    <submittedName>
        <fullName evidence="2">Helix-turn-helix domain-containing protein</fullName>
    </submittedName>
</protein>
<dbReference type="InterPro" id="IPR010982">
    <property type="entry name" value="Lambda_DNA-bd_dom_sf"/>
</dbReference>
<sequence>MDKTMMLNMIQNYYKLNKDIEFASLLGISSQVLSNWKKRNTFDAQLIYTKCLNINPEWLLTGKDPMFKAALQTEAAQDNINYKELAEARLEIIEGLKFKVKTLEKELSELKYAQKETFLYSNVAESTPELIKKTSK</sequence>
<evidence type="ECO:0000259" key="1">
    <source>
        <dbReference type="Pfam" id="PF07022"/>
    </source>
</evidence>
<evidence type="ECO:0000313" key="3">
    <source>
        <dbReference type="Proteomes" id="UP001600109"/>
    </source>
</evidence>
<keyword evidence="3" id="KW-1185">Reference proteome</keyword>
<comment type="caution">
    <text evidence="2">The sequence shown here is derived from an EMBL/GenBank/DDBJ whole genome shotgun (WGS) entry which is preliminary data.</text>
</comment>
<dbReference type="Gene3D" id="1.10.260.40">
    <property type="entry name" value="lambda repressor-like DNA-binding domains"/>
    <property type="match status" value="1"/>
</dbReference>
<dbReference type="Pfam" id="PF07022">
    <property type="entry name" value="Phage_CI_repr"/>
    <property type="match status" value="1"/>
</dbReference>
<feature type="domain" description="Bacteriophage CI repressor N-terminal" evidence="1">
    <location>
        <begin position="11"/>
        <end position="67"/>
    </location>
</feature>
<accession>A0ABW6HXL6</accession>
<name>A0ABW6HXL6_9FLAO</name>
<proteinExistence type="predicted"/>
<dbReference type="EMBL" id="JBHZPZ010000013">
    <property type="protein sequence ID" value="MFE3868738.1"/>
    <property type="molecule type" value="Genomic_DNA"/>
</dbReference>
<evidence type="ECO:0000313" key="2">
    <source>
        <dbReference type="EMBL" id="MFE3868738.1"/>
    </source>
</evidence>
<gene>
    <name evidence="2" type="ORF">ACFX5E_11720</name>
</gene>
<dbReference type="Proteomes" id="UP001600109">
    <property type="component" value="Unassembled WGS sequence"/>
</dbReference>
<dbReference type="RefSeq" id="WP_379855348.1">
    <property type="nucleotide sequence ID" value="NZ_JBHZPZ010000013.1"/>
</dbReference>